<name>A0A7J9A193_9ROSI</name>
<comment type="caution">
    <text evidence="2">The sequence shown here is derived from an EMBL/GenBank/DDBJ whole genome shotgun (WGS) entry which is preliminary data.</text>
</comment>
<dbReference type="Gene3D" id="3.30.420.10">
    <property type="entry name" value="Ribonuclease H-like superfamily/Ribonuclease H"/>
    <property type="match status" value="1"/>
</dbReference>
<dbReference type="AlphaFoldDB" id="A0A7J9A193"/>
<protein>
    <recommendedName>
        <fullName evidence="1">RNase H type-1 domain-containing protein</fullName>
    </recommendedName>
</protein>
<accession>A0A7J9A193</accession>
<feature type="domain" description="RNase H type-1" evidence="1">
    <location>
        <begin position="2"/>
        <end position="73"/>
    </location>
</feature>
<dbReference type="InterPro" id="IPR002156">
    <property type="entry name" value="RNaseH_domain"/>
</dbReference>
<dbReference type="Pfam" id="PF13456">
    <property type="entry name" value="RVT_3"/>
    <property type="match status" value="1"/>
</dbReference>
<gene>
    <name evidence="2" type="ORF">Golax_005547</name>
</gene>
<dbReference type="EMBL" id="JABEZV010000008">
    <property type="protein sequence ID" value="MBA0717765.1"/>
    <property type="molecule type" value="Genomic_DNA"/>
</dbReference>
<proteinExistence type="predicted"/>
<dbReference type="InterPro" id="IPR036397">
    <property type="entry name" value="RNaseH_sf"/>
</dbReference>
<reference evidence="2 3" key="1">
    <citation type="journal article" date="2019" name="Genome Biol. Evol.">
        <title>Insights into the evolution of the New World diploid cottons (Gossypium, subgenus Houzingenia) based on genome sequencing.</title>
        <authorList>
            <person name="Grover C.E."/>
            <person name="Arick M.A. 2nd"/>
            <person name="Thrash A."/>
            <person name="Conover J.L."/>
            <person name="Sanders W.S."/>
            <person name="Peterson D.G."/>
            <person name="Frelichowski J.E."/>
            <person name="Scheffler J.A."/>
            <person name="Scheffler B.E."/>
            <person name="Wendel J.F."/>
        </authorList>
    </citation>
    <scope>NUCLEOTIDE SEQUENCE [LARGE SCALE GENOMIC DNA]</scope>
    <source>
        <strain evidence="2">4</strain>
        <tissue evidence="2">Leaf</tissue>
    </source>
</reference>
<evidence type="ECO:0000313" key="2">
    <source>
        <dbReference type="EMBL" id="MBA0717765.1"/>
    </source>
</evidence>
<dbReference type="PANTHER" id="PTHR47723:SF19">
    <property type="entry name" value="POLYNUCLEOTIDYL TRANSFERASE, RIBONUCLEASE H-LIKE SUPERFAMILY PROTEIN"/>
    <property type="match status" value="1"/>
</dbReference>
<dbReference type="GO" id="GO:0003676">
    <property type="term" value="F:nucleic acid binding"/>
    <property type="evidence" value="ECO:0007669"/>
    <property type="project" value="InterPro"/>
</dbReference>
<dbReference type="PANTHER" id="PTHR47723">
    <property type="entry name" value="OS05G0353850 PROTEIN"/>
    <property type="match status" value="1"/>
</dbReference>
<evidence type="ECO:0000259" key="1">
    <source>
        <dbReference type="Pfam" id="PF13456"/>
    </source>
</evidence>
<evidence type="ECO:0000313" key="3">
    <source>
        <dbReference type="Proteomes" id="UP000593574"/>
    </source>
</evidence>
<organism evidence="2 3">
    <name type="scientific">Gossypium laxum</name>
    <dbReference type="NCBI Taxonomy" id="34288"/>
    <lineage>
        <taxon>Eukaryota</taxon>
        <taxon>Viridiplantae</taxon>
        <taxon>Streptophyta</taxon>
        <taxon>Embryophyta</taxon>
        <taxon>Tracheophyta</taxon>
        <taxon>Spermatophyta</taxon>
        <taxon>Magnoliopsida</taxon>
        <taxon>eudicotyledons</taxon>
        <taxon>Gunneridae</taxon>
        <taxon>Pentapetalae</taxon>
        <taxon>rosids</taxon>
        <taxon>malvids</taxon>
        <taxon>Malvales</taxon>
        <taxon>Malvaceae</taxon>
        <taxon>Malvoideae</taxon>
        <taxon>Gossypium</taxon>
    </lineage>
</organism>
<dbReference type="CDD" id="cd06222">
    <property type="entry name" value="RNase_H_like"/>
    <property type="match status" value="1"/>
</dbReference>
<sequence>MDSRLTATGGVVRNNNGDWILNHNRFLDNCSIFDAEIWGLLDDLSLLHEQRHRRVIIQSDSLEAVKVIQDKSLEASSSTLLGQTK</sequence>
<dbReference type="GO" id="GO:0004523">
    <property type="term" value="F:RNA-DNA hybrid ribonuclease activity"/>
    <property type="evidence" value="ECO:0007669"/>
    <property type="project" value="InterPro"/>
</dbReference>
<dbReference type="InterPro" id="IPR053151">
    <property type="entry name" value="RNase_H-like"/>
</dbReference>
<dbReference type="InterPro" id="IPR044730">
    <property type="entry name" value="RNase_H-like_dom_plant"/>
</dbReference>
<dbReference type="Proteomes" id="UP000593574">
    <property type="component" value="Unassembled WGS sequence"/>
</dbReference>
<keyword evidence="3" id="KW-1185">Reference proteome</keyword>